<feature type="domain" description="C-type lectin" evidence="2">
    <location>
        <begin position="66"/>
        <end position="181"/>
    </location>
</feature>
<sequence>MHHMKLTFTNFQRVNYYYNEDRINKSHCVALRGKMIASICTTYRMFVCSFPMQANTSLCPSSMLAFRQKCYQGSDFNLGFWKAEEQCCNGGGHLASIPDLETLELVTSNFSSGTDISMWVGIHFVEENKTYVNMLNETQNYTDWAQGQPVVSVLVHARDVAIYKAKWYADFGNRLYPSVCSRRTACQGSELPSNTVKELSNPFPGNFSETLFGFGSELFQYAHGLVISLVCQKTGFWKQFTTNITYCLCPCSRVRVPSYLQNNMSSVVKKMVDIRNQLLLEKSSLTSTRRQKISMADPRRSAFAVGSMLGIGIITAVVLIIVISDLPLLRCQRCLKSKQ</sequence>
<keyword evidence="3" id="KW-1185">Reference proteome</keyword>
<dbReference type="SUPFAM" id="SSF56436">
    <property type="entry name" value="C-type lectin-like"/>
    <property type="match status" value="1"/>
</dbReference>
<gene>
    <name evidence="4" type="primary">LOC111112442</name>
</gene>
<dbReference type="InterPro" id="IPR001304">
    <property type="entry name" value="C-type_lectin-like"/>
</dbReference>
<keyword evidence="1" id="KW-0472">Membrane</keyword>
<dbReference type="RefSeq" id="XP_022305645.1">
    <property type="nucleotide sequence ID" value="XM_022449937.1"/>
</dbReference>
<dbReference type="SMART" id="SM00034">
    <property type="entry name" value="CLECT"/>
    <property type="match status" value="1"/>
</dbReference>
<dbReference type="CDD" id="cd00037">
    <property type="entry name" value="CLECT"/>
    <property type="match status" value="1"/>
</dbReference>
<evidence type="ECO:0000313" key="4">
    <source>
        <dbReference type="RefSeq" id="XP_022305645.1"/>
    </source>
</evidence>
<accession>A0A8B8BQQ2</accession>
<reference evidence="4" key="2">
    <citation type="submission" date="2025-08" db="UniProtKB">
        <authorList>
            <consortium name="RefSeq"/>
        </authorList>
    </citation>
    <scope>IDENTIFICATION</scope>
    <source>
        <tissue evidence="4">Whole sample</tissue>
    </source>
</reference>
<name>A0A8B8BQQ2_CRAVI</name>
<dbReference type="Pfam" id="PF00059">
    <property type="entry name" value="Lectin_C"/>
    <property type="match status" value="1"/>
</dbReference>
<proteinExistence type="predicted"/>
<dbReference type="PROSITE" id="PS50041">
    <property type="entry name" value="C_TYPE_LECTIN_2"/>
    <property type="match status" value="1"/>
</dbReference>
<dbReference type="KEGG" id="cvn:111112442"/>
<organism evidence="3 4">
    <name type="scientific">Crassostrea virginica</name>
    <name type="common">Eastern oyster</name>
    <dbReference type="NCBI Taxonomy" id="6565"/>
    <lineage>
        <taxon>Eukaryota</taxon>
        <taxon>Metazoa</taxon>
        <taxon>Spiralia</taxon>
        <taxon>Lophotrochozoa</taxon>
        <taxon>Mollusca</taxon>
        <taxon>Bivalvia</taxon>
        <taxon>Autobranchia</taxon>
        <taxon>Pteriomorphia</taxon>
        <taxon>Ostreida</taxon>
        <taxon>Ostreoidea</taxon>
        <taxon>Ostreidae</taxon>
        <taxon>Crassostrea</taxon>
    </lineage>
</organism>
<dbReference type="GeneID" id="111112442"/>
<dbReference type="InterPro" id="IPR016187">
    <property type="entry name" value="CTDL_fold"/>
</dbReference>
<protein>
    <submittedName>
        <fullName evidence="4">Uncharacterized protein LOC111112442</fullName>
    </submittedName>
</protein>
<keyword evidence="1" id="KW-1133">Transmembrane helix</keyword>
<dbReference type="InterPro" id="IPR016186">
    <property type="entry name" value="C-type_lectin-like/link_sf"/>
</dbReference>
<dbReference type="Proteomes" id="UP000694844">
    <property type="component" value="Chromosome 1"/>
</dbReference>
<keyword evidence="1" id="KW-0812">Transmembrane</keyword>
<evidence type="ECO:0000259" key="2">
    <source>
        <dbReference type="PROSITE" id="PS50041"/>
    </source>
</evidence>
<feature type="transmembrane region" description="Helical" evidence="1">
    <location>
        <begin position="302"/>
        <end position="329"/>
    </location>
</feature>
<dbReference type="AlphaFoldDB" id="A0A8B8BQQ2"/>
<reference evidence="3" key="1">
    <citation type="submission" date="2024-06" db="UniProtKB">
        <authorList>
            <consortium name="RefSeq"/>
        </authorList>
    </citation>
    <scope>NUCLEOTIDE SEQUENCE [LARGE SCALE GENOMIC DNA]</scope>
</reference>
<dbReference type="InterPro" id="IPR050111">
    <property type="entry name" value="C-type_lectin/snaclec_domain"/>
</dbReference>
<dbReference type="OrthoDB" id="6198937at2759"/>
<evidence type="ECO:0000313" key="3">
    <source>
        <dbReference type="Proteomes" id="UP000694844"/>
    </source>
</evidence>
<dbReference type="Gene3D" id="3.10.100.10">
    <property type="entry name" value="Mannose-Binding Protein A, subunit A"/>
    <property type="match status" value="1"/>
</dbReference>
<evidence type="ECO:0000256" key="1">
    <source>
        <dbReference type="SAM" id="Phobius"/>
    </source>
</evidence>
<dbReference type="PANTHER" id="PTHR22803">
    <property type="entry name" value="MANNOSE, PHOSPHOLIPASE, LECTIN RECEPTOR RELATED"/>
    <property type="match status" value="1"/>
</dbReference>